<gene>
    <name evidence="3" type="ORF">VLY81_00005</name>
</gene>
<dbReference type="RefSeq" id="WP_324668941.1">
    <property type="nucleotide sequence ID" value="NZ_CP141614.1"/>
</dbReference>
<dbReference type="PROSITE" id="PS51782">
    <property type="entry name" value="LYSM"/>
    <property type="match status" value="1"/>
</dbReference>
<evidence type="ECO:0000259" key="2">
    <source>
        <dbReference type="PROSITE" id="PS51782"/>
    </source>
</evidence>
<keyword evidence="1" id="KW-0175">Coiled coil</keyword>
<sequence length="714" mass="78308">MELTVAMLQDRPAATAVQGEGWFNRLFDLLARTSYAGANALQAIVQGRLADVPEAYRKGLTGEVKGAGRDVAAALGLSTEGPTLQIPGLTQTTFSLVPYAPAGPNPWLPQPPAPPATEQAGLPVEVSPAGAVGLAIDLLNPFDPLNWGLQVGKLGRAGRIAEAITSAEQAGILEAGSKLARQAEALQAAGRSTELGRTVAEQAARRQRNILNVTLPGLGAVGPSDLPGAAGRLAARVQEPFFRLLDTGREWLLSQRPIQDLIGLVSTAPLTPAKKAERILQERDRVARYLVWKAQLEKKQLSDEIADLAEQLGVEQDAIKKQITEAAQRIQATEGLQPEVAEIARRVQTRQPERLRAEQALGVPTPEFQSQRIRYLHREPTEEFRAWLDQQRSQRQPFGRRGDVSLLAGPQVGRVIEPEATIAEINKAALEGRTAWAPTGSWTTYTIRQGDTLSEIAQKTGTTVEELAKRNGIENPDVLRVGQRIEVPEMGIRITKEPQANPALPKIPIFTEDPAVIELAREIDFIRTTTSAEALDRVIQRGLEEGWVVEAPKGRELPPGWQRVDLPRFAGKLEGYAFPSDAADVLKAYMRKWEDTEGRNALLRAMGAFNNWWRNQTLFPIPAYHARNFLTGLWKNYLADMNPLTYRDGIVFAEIRGGLSQPESLRFVAANGKVWTGAEVLDEYMKQGLGTGFMEQFDQRFATSSLTSDSLQAL</sequence>
<evidence type="ECO:0000313" key="3">
    <source>
        <dbReference type="EMBL" id="WRP14590.1"/>
    </source>
</evidence>
<dbReference type="PANTHER" id="PTHR33734">
    <property type="entry name" value="LYSM DOMAIN-CONTAINING GPI-ANCHORED PROTEIN 2"/>
    <property type="match status" value="1"/>
</dbReference>
<feature type="domain" description="LysM" evidence="2">
    <location>
        <begin position="443"/>
        <end position="487"/>
    </location>
</feature>
<proteinExistence type="predicted"/>
<organism evidence="3 4">
    <name type="scientific">Geochorda subterranea</name>
    <dbReference type="NCBI Taxonomy" id="3109564"/>
    <lineage>
        <taxon>Bacteria</taxon>
        <taxon>Bacillati</taxon>
        <taxon>Bacillota</taxon>
        <taxon>Limnochordia</taxon>
        <taxon>Limnochordales</taxon>
        <taxon>Geochordaceae</taxon>
        <taxon>Geochorda</taxon>
    </lineage>
</organism>
<dbReference type="SUPFAM" id="SSF54106">
    <property type="entry name" value="LysM domain"/>
    <property type="match status" value="1"/>
</dbReference>
<accession>A0ABZ1BP32</accession>
<protein>
    <submittedName>
        <fullName evidence="3">LysM peptidoglycan-binding domain-containing protein</fullName>
    </submittedName>
</protein>
<feature type="coiled-coil region" evidence="1">
    <location>
        <begin position="291"/>
        <end position="318"/>
    </location>
</feature>
<evidence type="ECO:0000256" key="1">
    <source>
        <dbReference type="SAM" id="Coils"/>
    </source>
</evidence>
<reference evidence="4" key="1">
    <citation type="submission" date="2023-12" db="EMBL/GenBank/DDBJ databases">
        <title>Novel isolates from deep terrestrial aquifers shed light on the physiology and ecology of the class Limnochordia.</title>
        <authorList>
            <person name="Karnachuk O.V."/>
            <person name="Lukina A.P."/>
            <person name="Avakyan M.R."/>
            <person name="Kadnikov V."/>
            <person name="Begmatov S."/>
            <person name="Beletsky A.V."/>
            <person name="Mardanov A.V."/>
            <person name="Ravin N.V."/>
        </authorList>
    </citation>
    <scope>NUCLEOTIDE SEQUENCE [LARGE SCALE GENOMIC DNA]</scope>
    <source>
        <strain evidence="4">LN</strain>
    </source>
</reference>
<dbReference type="PANTHER" id="PTHR33734:SF22">
    <property type="entry name" value="MEMBRANE-BOUND LYTIC MUREIN TRANSGLYCOSYLASE D"/>
    <property type="match status" value="1"/>
</dbReference>
<dbReference type="SMART" id="SM00257">
    <property type="entry name" value="LysM"/>
    <property type="match status" value="1"/>
</dbReference>
<keyword evidence="4" id="KW-1185">Reference proteome</keyword>
<dbReference type="InterPro" id="IPR036779">
    <property type="entry name" value="LysM_dom_sf"/>
</dbReference>
<dbReference type="EMBL" id="CP141614">
    <property type="protein sequence ID" value="WRP14590.1"/>
    <property type="molecule type" value="Genomic_DNA"/>
</dbReference>
<dbReference type="CDD" id="cd00118">
    <property type="entry name" value="LysM"/>
    <property type="match status" value="1"/>
</dbReference>
<name>A0ABZ1BP32_9FIRM</name>
<dbReference type="Pfam" id="PF01476">
    <property type="entry name" value="LysM"/>
    <property type="match status" value="1"/>
</dbReference>
<evidence type="ECO:0000313" key="4">
    <source>
        <dbReference type="Proteomes" id="UP001333102"/>
    </source>
</evidence>
<dbReference type="Proteomes" id="UP001333102">
    <property type="component" value="Chromosome"/>
</dbReference>
<dbReference type="InterPro" id="IPR018392">
    <property type="entry name" value="LysM"/>
</dbReference>
<dbReference type="Gene3D" id="3.10.350.10">
    <property type="entry name" value="LysM domain"/>
    <property type="match status" value="1"/>
</dbReference>